<dbReference type="Gene3D" id="3.30.40.10">
    <property type="entry name" value="Zinc/RING finger domain, C3HC4 (zinc finger)"/>
    <property type="match status" value="1"/>
</dbReference>
<feature type="compositionally biased region" description="Pro residues" evidence="4">
    <location>
        <begin position="135"/>
        <end position="146"/>
    </location>
</feature>
<dbReference type="Proteomes" id="UP001209570">
    <property type="component" value="Unassembled WGS sequence"/>
</dbReference>
<gene>
    <name evidence="6" type="ORF">P43SY_003062</name>
</gene>
<evidence type="ECO:0000259" key="5">
    <source>
        <dbReference type="PROSITE" id="PS01358"/>
    </source>
</evidence>
<feature type="region of interest" description="Disordered" evidence="4">
    <location>
        <begin position="103"/>
        <end position="151"/>
    </location>
</feature>
<keyword evidence="7" id="KW-1185">Reference proteome</keyword>
<accession>A0AAD5LKK3</accession>
<keyword evidence="1" id="KW-0479">Metal-binding</keyword>
<feature type="domain" description="RanBP2-type" evidence="5">
    <location>
        <begin position="236"/>
        <end position="255"/>
    </location>
</feature>
<evidence type="ECO:0000256" key="2">
    <source>
        <dbReference type="ARBA" id="ARBA00022771"/>
    </source>
</evidence>
<dbReference type="AlphaFoldDB" id="A0AAD5LKK3"/>
<keyword evidence="2" id="KW-0863">Zinc-finger</keyword>
<dbReference type="InterPro" id="IPR001876">
    <property type="entry name" value="Znf_RanBP2"/>
</dbReference>
<evidence type="ECO:0000256" key="3">
    <source>
        <dbReference type="ARBA" id="ARBA00022833"/>
    </source>
</evidence>
<feature type="region of interest" description="Disordered" evidence="4">
    <location>
        <begin position="167"/>
        <end position="199"/>
    </location>
</feature>
<feature type="compositionally biased region" description="Basic residues" evidence="4">
    <location>
        <begin position="171"/>
        <end position="182"/>
    </location>
</feature>
<evidence type="ECO:0000256" key="4">
    <source>
        <dbReference type="SAM" id="MobiDB-lite"/>
    </source>
</evidence>
<organism evidence="6 7">
    <name type="scientific">Pythium insidiosum</name>
    <name type="common">Pythiosis disease agent</name>
    <dbReference type="NCBI Taxonomy" id="114742"/>
    <lineage>
        <taxon>Eukaryota</taxon>
        <taxon>Sar</taxon>
        <taxon>Stramenopiles</taxon>
        <taxon>Oomycota</taxon>
        <taxon>Peronosporomycetes</taxon>
        <taxon>Pythiales</taxon>
        <taxon>Pythiaceae</taxon>
        <taxon>Pythium</taxon>
    </lineage>
</organism>
<name>A0AAD5LKK3_PYTIN</name>
<evidence type="ECO:0000256" key="1">
    <source>
        <dbReference type="ARBA" id="ARBA00022723"/>
    </source>
</evidence>
<dbReference type="GO" id="GO:0008270">
    <property type="term" value="F:zinc ion binding"/>
    <property type="evidence" value="ECO:0007669"/>
    <property type="project" value="UniProtKB-KW"/>
</dbReference>
<evidence type="ECO:0000313" key="6">
    <source>
        <dbReference type="EMBL" id="KAJ0401741.1"/>
    </source>
</evidence>
<dbReference type="EMBL" id="JAKCXM010000120">
    <property type="protein sequence ID" value="KAJ0401741.1"/>
    <property type="molecule type" value="Genomic_DNA"/>
</dbReference>
<sequence>MTLVLPIALQCPLCLDVLRLPIQLPCCQRHLCLACFERSLALTSANCGFCRKRLVGFARKKQYKVDDALWERVQAFCPLAAGENEDDGAGLSIEFVDELAPPRGHSEQLQAVHPADPSSATVQPQRPSHSQPHALQPPPPPPPAPPATSLSQQQRLDVFFGGGSDEVCTRRASKKETPRKKAVGTTTARAHSPKRRRSQAVQRTLLQLTIHSPTSAIATRSSQARRASDRHARRAWRCAHCTFENTCFDTRCSMCQQRPEDAMAE</sequence>
<proteinExistence type="predicted"/>
<keyword evidence="3" id="KW-0862">Zinc</keyword>
<dbReference type="SUPFAM" id="SSF57850">
    <property type="entry name" value="RING/U-box"/>
    <property type="match status" value="1"/>
</dbReference>
<comment type="caution">
    <text evidence="6">The sequence shown here is derived from an EMBL/GenBank/DDBJ whole genome shotgun (WGS) entry which is preliminary data.</text>
</comment>
<protein>
    <recommendedName>
        <fullName evidence="5">RanBP2-type domain-containing protein</fullName>
    </recommendedName>
</protein>
<dbReference type="InterPro" id="IPR013083">
    <property type="entry name" value="Znf_RING/FYVE/PHD"/>
</dbReference>
<dbReference type="PROSITE" id="PS01358">
    <property type="entry name" value="ZF_RANBP2_1"/>
    <property type="match status" value="1"/>
</dbReference>
<reference evidence="6" key="1">
    <citation type="submission" date="2021-12" db="EMBL/GenBank/DDBJ databases">
        <title>Prjna785345.</title>
        <authorList>
            <person name="Rujirawat T."/>
            <person name="Krajaejun T."/>
        </authorList>
    </citation>
    <scope>NUCLEOTIDE SEQUENCE</scope>
    <source>
        <strain evidence="6">Pi057C3</strain>
    </source>
</reference>
<evidence type="ECO:0000313" key="7">
    <source>
        <dbReference type="Proteomes" id="UP001209570"/>
    </source>
</evidence>